<protein>
    <recommendedName>
        <fullName evidence="2">Lipoprotein SmpA/OmlA domain-containing protein</fullName>
    </recommendedName>
</protein>
<evidence type="ECO:0000313" key="1">
    <source>
        <dbReference type="EMBL" id="SVB68226.1"/>
    </source>
</evidence>
<gene>
    <name evidence="1" type="ORF">METZ01_LOCUS221080</name>
</gene>
<dbReference type="EMBL" id="UINC01052654">
    <property type="protein sequence ID" value="SVB68226.1"/>
    <property type="molecule type" value="Genomic_DNA"/>
</dbReference>
<proteinExistence type="predicted"/>
<dbReference type="AlphaFoldDB" id="A0A382FYR5"/>
<sequence length="114" mass="13429">VKLLCILSIILFFFGNCRLPELKPENKDEIIEGIDSFEINDDQFSPKSSMVAWEFLKKNPSEGEILKYFGDPDSSWTDEYDNLKILYYYIPEYQDYNFIEINLKSGDVSGFEWD</sequence>
<reference evidence="1" key="1">
    <citation type="submission" date="2018-05" db="EMBL/GenBank/DDBJ databases">
        <authorList>
            <person name="Lanie J.A."/>
            <person name="Ng W.-L."/>
            <person name="Kazmierczak K.M."/>
            <person name="Andrzejewski T.M."/>
            <person name="Davidsen T.M."/>
            <person name="Wayne K.J."/>
            <person name="Tettelin H."/>
            <person name="Glass J.I."/>
            <person name="Rusch D."/>
            <person name="Podicherti R."/>
            <person name="Tsui H.-C.T."/>
            <person name="Winkler M.E."/>
        </authorList>
    </citation>
    <scope>NUCLEOTIDE SEQUENCE</scope>
</reference>
<name>A0A382FYR5_9ZZZZ</name>
<evidence type="ECO:0008006" key="2">
    <source>
        <dbReference type="Google" id="ProtNLM"/>
    </source>
</evidence>
<accession>A0A382FYR5</accession>
<feature type="non-terminal residue" evidence="1">
    <location>
        <position position="1"/>
    </location>
</feature>
<organism evidence="1">
    <name type="scientific">marine metagenome</name>
    <dbReference type="NCBI Taxonomy" id="408172"/>
    <lineage>
        <taxon>unclassified sequences</taxon>
        <taxon>metagenomes</taxon>
        <taxon>ecological metagenomes</taxon>
    </lineage>
</organism>